<feature type="non-terminal residue" evidence="2">
    <location>
        <position position="1"/>
    </location>
</feature>
<sequence length="96" mass="11064">DEVIFTYEVKSLQDSILYSKEEIGKINHLVEKEELISGLQDGIKLIKEGEIVTFLFPSYKAYGYTGNDRIKPNEPLVYTVELIRINNNKKNKNAKN</sequence>
<dbReference type="SUPFAM" id="SSF54534">
    <property type="entry name" value="FKBP-like"/>
    <property type="match status" value="1"/>
</dbReference>
<dbReference type="InterPro" id="IPR001179">
    <property type="entry name" value="PPIase_FKBP_dom"/>
</dbReference>
<dbReference type="AlphaFoldDB" id="A0A3B0TZ96"/>
<evidence type="ECO:0000259" key="1">
    <source>
        <dbReference type="PROSITE" id="PS50059"/>
    </source>
</evidence>
<gene>
    <name evidence="2" type="ORF">MNBD_BACTEROID05-344</name>
</gene>
<name>A0A3B0TZ96_9ZZZZ</name>
<evidence type="ECO:0000313" key="2">
    <source>
        <dbReference type="EMBL" id="VAW18777.1"/>
    </source>
</evidence>
<dbReference type="Gene3D" id="3.10.50.40">
    <property type="match status" value="1"/>
</dbReference>
<dbReference type="Pfam" id="PF00254">
    <property type="entry name" value="FKBP_C"/>
    <property type="match status" value="1"/>
</dbReference>
<proteinExistence type="predicted"/>
<dbReference type="PROSITE" id="PS50059">
    <property type="entry name" value="FKBP_PPIASE"/>
    <property type="match status" value="1"/>
</dbReference>
<protein>
    <submittedName>
        <fullName evidence="2">GldI</fullName>
    </submittedName>
</protein>
<dbReference type="InterPro" id="IPR046357">
    <property type="entry name" value="PPIase_dom_sf"/>
</dbReference>
<feature type="domain" description="PPIase FKBP-type" evidence="1">
    <location>
        <begin position="1"/>
        <end position="86"/>
    </location>
</feature>
<accession>A0A3B0TZ96</accession>
<organism evidence="2">
    <name type="scientific">hydrothermal vent metagenome</name>
    <dbReference type="NCBI Taxonomy" id="652676"/>
    <lineage>
        <taxon>unclassified sequences</taxon>
        <taxon>metagenomes</taxon>
        <taxon>ecological metagenomes</taxon>
    </lineage>
</organism>
<reference evidence="2" key="1">
    <citation type="submission" date="2018-06" db="EMBL/GenBank/DDBJ databases">
        <authorList>
            <person name="Zhirakovskaya E."/>
        </authorList>
    </citation>
    <scope>NUCLEOTIDE SEQUENCE</scope>
</reference>
<dbReference type="GO" id="GO:0003755">
    <property type="term" value="F:peptidyl-prolyl cis-trans isomerase activity"/>
    <property type="evidence" value="ECO:0007669"/>
    <property type="project" value="InterPro"/>
</dbReference>
<dbReference type="EMBL" id="UOEN01000433">
    <property type="protein sequence ID" value="VAW18777.1"/>
    <property type="molecule type" value="Genomic_DNA"/>
</dbReference>